<protein>
    <submittedName>
        <fullName evidence="6">Response regulator of the LytR/AlgR family protein</fullName>
    </submittedName>
</protein>
<keyword evidence="3" id="KW-0238">DNA-binding</keyword>
<dbReference type="InterPro" id="IPR046947">
    <property type="entry name" value="LytR-like"/>
</dbReference>
<evidence type="ECO:0000256" key="4">
    <source>
        <dbReference type="ARBA" id="ARBA00023163"/>
    </source>
</evidence>
<feature type="domain" description="HTH LytTR-type" evidence="5">
    <location>
        <begin position="41"/>
        <end position="144"/>
    </location>
</feature>
<dbReference type="PROSITE" id="PS50930">
    <property type="entry name" value="HTH_LYTTR"/>
    <property type="match status" value="1"/>
</dbReference>
<dbReference type="GO" id="GO:0000156">
    <property type="term" value="F:phosphorelay response regulator activity"/>
    <property type="evidence" value="ECO:0007669"/>
    <property type="project" value="InterPro"/>
</dbReference>
<dbReference type="RefSeq" id="WP_018030475.1">
    <property type="nucleotide sequence ID" value="NZ_JBGXUQ010000045.1"/>
</dbReference>
<dbReference type="EMBL" id="LS483343">
    <property type="protein sequence ID" value="SQF41252.1"/>
    <property type="molecule type" value="Genomic_DNA"/>
</dbReference>
<evidence type="ECO:0000256" key="2">
    <source>
        <dbReference type="ARBA" id="ARBA00023015"/>
    </source>
</evidence>
<keyword evidence="7" id="KW-1185">Reference proteome</keyword>
<dbReference type="KEGG" id="sfer:NCTC12278_01854"/>
<keyword evidence="2" id="KW-0805">Transcription regulation</keyword>
<name>A0A2X3Y348_9STRE</name>
<evidence type="ECO:0000313" key="7">
    <source>
        <dbReference type="Proteomes" id="UP000249495"/>
    </source>
</evidence>
<accession>A0A2X3Y348</accession>
<dbReference type="Gene3D" id="2.40.50.1020">
    <property type="entry name" value="LytTr DNA-binding domain"/>
    <property type="match status" value="1"/>
</dbReference>
<organism evidence="6 7">
    <name type="scientific">Streptococcus ferus</name>
    <dbReference type="NCBI Taxonomy" id="1345"/>
    <lineage>
        <taxon>Bacteria</taxon>
        <taxon>Bacillati</taxon>
        <taxon>Bacillota</taxon>
        <taxon>Bacilli</taxon>
        <taxon>Lactobacillales</taxon>
        <taxon>Streptococcaceae</taxon>
        <taxon>Streptococcus</taxon>
    </lineage>
</organism>
<dbReference type="SMART" id="SM00850">
    <property type="entry name" value="LytTR"/>
    <property type="match status" value="1"/>
</dbReference>
<dbReference type="PANTHER" id="PTHR37299:SF2">
    <property type="entry name" value="HTH LYTTR-TYPE DOMAIN-CONTAINING PROTEIN"/>
    <property type="match status" value="1"/>
</dbReference>
<dbReference type="InterPro" id="IPR007492">
    <property type="entry name" value="LytTR_DNA-bd_dom"/>
</dbReference>
<dbReference type="Pfam" id="PF04397">
    <property type="entry name" value="LytTR"/>
    <property type="match status" value="1"/>
</dbReference>
<reference evidence="6 7" key="1">
    <citation type="submission" date="2018-06" db="EMBL/GenBank/DDBJ databases">
        <authorList>
            <consortium name="Pathogen Informatics"/>
            <person name="Doyle S."/>
        </authorList>
    </citation>
    <scope>NUCLEOTIDE SEQUENCE [LARGE SCALE GENOMIC DNA]</scope>
    <source>
        <strain evidence="6 7">NCTC12278</strain>
    </source>
</reference>
<keyword evidence="4" id="KW-0804">Transcription</keyword>
<evidence type="ECO:0000256" key="1">
    <source>
        <dbReference type="ARBA" id="ARBA00022490"/>
    </source>
</evidence>
<evidence type="ECO:0000259" key="5">
    <source>
        <dbReference type="PROSITE" id="PS50930"/>
    </source>
</evidence>
<keyword evidence="1" id="KW-0963">Cytoplasm</keyword>
<dbReference type="GO" id="GO:0003677">
    <property type="term" value="F:DNA binding"/>
    <property type="evidence" value="ECO:0007669"/>
    <property type="project" value="UniProtKB-KW"/>
</dbReference>
<sequence length="152" mass="18064">MKLELIKDLSLTENIAKIFYQTLDLETQEVIDVIEKNRRYLHGFQDKRLYLIDPRKVLRIFSENKAVFIETKDGIFKSRHRLYHFEEMLDQYFIKISQGELVNIRAIRELNMSLPGNIEVVLSNGQRSFVARRRLKAFKKALQIGGKRYENT</sequence>
<gene>
    <name evidence="6" type="primary">lytR_3</name>
    <name evidence="6" type="ORF">NCTC12278_01854</name>
</gene>
<proteinExistence type="predicted"/>
<evidence type="ECO:0000256" key="3">
    <source>
        <dbReference type="ARBA" id="ARBA00023125"/>
    </source>
</evidence>
<dbReference type="PANTHER" id="PTHR37299">
    <property type="entry name" value="TRANSCRIPTIONAL REGULATOR-RELATED"/>
    <property type="match status" value="1"/>
</dbReference>
<dbReference type="Proteomes" id="UP000249495">
    <property type="component" value="Chromosome 1"/>
</dbReference>
<evidence type="ECO:0000313" key="6">
    <source>
        <dbReference type="EMBL" id="SQF41252.1"/>
    </source>
</evidence>
<dbReference type="STRING" id="1123303.GCA_000372425_01151"/>
<dbReference type="AlphaFoldDB" id="A0A2X3Y348"/>
<dbReference type="OrthoDB" id="9808614at2"/>